<dbReference type="Proteomes" id="UP001596455">
    <property type="component" value="Unassembled WGS sequence"/>
</dbReference>
<sequence>MALIREAQFRAQVWTTVVVGLLEMVAQVVPVLVIFDHTDSVNGWDVGLVMAVAGVSEVMASLLATFVSPNQARMTSYIREGDLDLILIRPVATQAFASLRWVQPAELWGAASGLALAAVGLTVSDLAIRPELLTLAVLGFVLGFVAVSLVWLNLGYLAFWFTSVDALGELLGALLTAGKYPLAFFPRTVRILLLSVIPLGLATTVPVELLTGDIELRLLGYGAGLVVVLAVITRLHWLAGIRRYSSASS</sequence>
<feature type="transmembrane region" description="Helical" evidence="1">
    <location>
        <begin position="132"/>
        <end position="152"/>
    </location>
</feature>
<gene>
    <name evidence="2" type="ORF">ACFQQL_01505</name>
</gene>
<keyword evidence="3" id="KW-1185">Reference proteome</keyword>
<dbReference type="PANTHER" id="PTHR36833">
    <property type="entry name" value="SLR0610 PROTEIN-RELATED"/>
    <property type="match status" value="1"/>
</dbReference>
<name>A0ABW2Q482_9MICO</name>
<keyword evidence="1" id="KW-0812">Transmembrane</keyword>
<feature type="transmembrane region" description="Helical" evidence="1">
    <location>
        <begin position="47"/>
        <end position="67"/>
    </location>
</feature>
<accession>A0ABW2Q482</accession>
<organism evidence="2 3">
    <name type="scientific">Georgenia alba</name>
    <dbReference type="NCBI Taxonomy" id="2233858"/>
    <lineage>
        <taxon>Bacteria</taxon>
        <taxon>Bacillati</taxon>
        <taxon>Actinomycetota</taxon>
        <taxon>Actinomycetes</taxon>
        <taxon>Micrococcales</taxon>
        <taxon>Bogoriellaceae</taxon>
        <taxon>Georgenia</taxon>
    </lineage>
</organism>
<reference evidence="3" key="1">
    <citation type="journal article" date="2019" name="Int. J. Syst. Evol. Microbiol.">
        <title>The Global Catalogue of Microorganisms (GCM) 10K type strain sequencing project: providing services to taxonomists for standard genome sequencing and annotation.</title>
        <authorList>
            <consortium name="The Broad Institute Genomics Platform"/>
            <consortium name="The Broad Institute Genome Sequencing Center for Infectious Disease"/>
            <person name="Wu L."/>
            <person name="Ma J."/>
        </authorList>
    </citation>
    <scope>NUCLEOTIDE SEQUENCE [LARGE SCALE GENOMIC DNA]</scope>
    <source>
        <strain evidence="3">JCM 1490</strain>
    </source>
</reference>
<proteinExistence type="predicted"/>
<feature type="transmembrane region" description="Helical" evidence="1">
    <location>
        <begin position="189"/>
        <end position="207"/>
    </location>
</feature>
<feature type="transmembrane region" description="Helical" evidence="1">
    <location>
        <begin position="12"/>
        <end position="35"/>
    </location>
</feature>
<protein>
    <submittedName>
        <fullName evidence="2">ABC transporter permease</fullName>
    </submittedName>
</protein>
<evidence type="ECO:0000313" key="3">
    <source>
        <dbReference type="Proteomes" id="UP001596455"/>
    </source>
</evidence>
<dbReference type="InterPro" id="IPR010390">
    <property type="entry name" value="ABC-2_transporter-like"/>
</dbReference>
<comment type="caution">
    <text evidence="2">The sequence shown here is derived from an EMBL/GenBank/DDBJ whole genome shotgun (WGS) entry which is preliminary data.</text>
</comment>
<dbReference type="RefSeq" id="WP_382390543.1">
    <property type="nucleotide sequence ID" value="NZ_JBHTCQ010000001.1"/>
</dbReference>
<evidence type="ECO:0000313" key="2">
    <source>
        <dbReference type="EMBL" id="MFC7403769.1"/>
    </source>
</evidence>
<feature type="transmembrane region" description="Helical" evidence="1">
    <location>
        <begin position="219"/>
        <end position="239"/>
    </location>
</feature>
<dbReference type="Pfam" id="PF06182">
    <property type="entry name" value="ABC2_membrane_6"/>
    <property type="match status" value="1"/>
</dbReference>
<keyword evidence="1" id="KW-1133">Transmembrane helix</keyword>
<dbReference type="EMBL" id="JBHTCQ010000001">
    <property type="protein sequence ID" value="MFC7403769.1"/>
    <property type="molecule type" value="Genomic_DNA"/>
</dbReference>
<dbReference type="PANTHER" id="PTHR36833:SF2">
    <property type="entry name" value="SLR0610 PROTEIN"/>
    <property type="match status" value="1"/>
</dbReference>
<keyword evidence="1" id="KW-0472">Membrane</keyword>
<evidence type="ECO:0000256" key="1">
    <source>
        <dbReference type="SAM" id="Phobius"/>
    </source>
</evidence>